<feature type="transmembrane region" description="Helical" evidence="2">
    <location>
        <begin position="478"/>
        <end position="497"/>
    </location>
</feature>
<feature type="transmembrane region" description="Helical" evidence="2">
    <location>
        <begin position="422"/>
        <end position="444"/>
    </location>
</feature>
<feature type="transmembrane region" description="Helical" evidence="2">
    <location>
        <begin position="394"/>
        <end position="410"/>
    </location>
</feature>
<keyword evidence="3" id="KW-0808">Transferase</keyword>
<name>A0A261EX34_9BIFI</name>
<dbReference type="EMBL" id="MWWQ01000008">
    <property type="protein sequence ID" value="OZG51414.1"/>
    <property type="molecule type" value="Genomic_DNA"/>
</dbReference>
<accession>A0A261EX34</accession>
<feature type="region of interest" description="Disordered" evidence="1">
    <location>
        <begin position="1"/>
        <end position="28"/>
    </location>
</feature>
<feature type="transmembrane region" description="Helical" evidence="2">
    <location>
        <begin position="756"/>
        <end position="775"/>
    </location>
</feature>
<feature type="transmembrane region" description="Helical" evidence="2">
    <location>
        <begin position="795"/>
        <end position="817"/>
    </location>
</feature>
<organism evidence="3 4">
    <name type="scientific">Pseudoscardovia suis</name>
    <dbReference type="NCBI Taxonomy" id="987063"/>
    <lineage>
        <taxon>Bacteria</taxon>
        <taxon>Bacillati</taxon>
        <taxon>Actinomycetota</taxon>
        <taxon>Actinomycetes</taxon>
        <taxon>Bifidobacteriales</taxon>
        <taxon>Bifidobacteriaceae</taxon>
        <taxon>Pseudoscardovia</taxon>
    </lineage>
</organism>
<dbReference type="Proteomes" id="UP000216454">
    <property type="component" value="Unassembled WGS sequence"/>
</dbReference>
<feature type="compositionally biased region" description="Low complexity" evidence="1">
    <location>
        <begin position="19"/>
        <end position="28"/>
    </location>
</feature>
<comment type="caution">
    <text evidence="3">The sequence shown here is derived from an EMBL/GenBank/DDBJ whole genome shotgun (WGS) entry which is preliminary data.</text>
</comment>
<feature type="transmembrane region" description="Helical" evidence="2">
    <location>
        <begin position="724"/>
        <end position="741"/>
    </location>
</feature>
<feature type="transmembrane region" description="Helical" evidence="2">
    <location>
        <begin position="564"/>
        <end position="592"/>
    </location>
</feature>
<feature type="transmembrane region" description="Helical" evidence="2">
    <location>
        <begin position="658"/>
        <end position="676"/>
    </location>
</feature>
<feature type="transmembrane region" description="Helical" evidence="2">
    <location>
        <begin position="70"/>
        <end position="91"/>
    </location>
</feature>
<proteinExistence type="predicted"/>
<feature type="transmembrane region" description="Helical" evidence="2">
    <location>
        <begin position="255"/>
        <end position="274"/>
    </location>
</feature>
<keyword evidence="4" id="KW-1185">Reference proteome</keyword>
<evidence type="ECO:0000256" key="1">
    <source>
        <dbReference type="SAM" id="MobiDB-lite"/>
    </source>
</evidence>
<feature type="transmembrane region" description="Helical" evidence="2">
    <location>
        <begin position="453"/>
        <end position="472"/>
    </location>
</feature>
<protein>
    <submittedName>
        <fullName evidence="3">Glycosyltransferase</fullName>
    </submittedName>
</protein>
<gene>
    <name evidence="3" type="ORF">PSSU_1037</name>
</gene>
<dbReference type="AlphaFoldDB" id="A0A261EX34"/>
<dbReference type="OrthoDB" id="2062742at2"/>
<sequence>MNLPRNPQTSLSTASQGDASRAASAERATSGSAAAKAAADVATDAATAATTDAAARSSKLHRVGPRMHTAILWIIAIAIIAVMEVGVFNLAHWRTLHTPSIQTGTAVIGAGLTSADGTRATSATGTFTVSDPDTATIDIPISDAKTGGAAELHSIRLVPDSQGWESTTVEFYTSSDATSSETDDISWRDLGAGVWTDNERTLTYTKLPSTQYILAGQKSADNRTSTWLRISFSQETAGSTVSLASFELNPTVPMFYSPLRVLIMLAIAAFLICLRPGSVLWRRRLDVSSRGHKMAVGSLIAVQSLVLLAVSQMTGGAFVGQGVSFGWGFQHWFDPLQYQRLGDALLHGHTWLDLQVDNSLQAMSNPYDFSQRQALNRSTGAVYYWDHAYFQGKYYCYFGVLPAVFLFAPFEALTGHWLPTWAASWLLSVGFTVFAALLATKFVARYFPHISQALAVMCTLTLMVANSMWYYVFAPSFYGIPMLMSMMLTAAALYFWVSARRDSASGEWAGLAKFADATVAASTDTASTGTDATTTTAAATTAAATTTATAATQPRNTALSAWRVVLGSVLMTMNVGSRPQFAIAFLLAVPIFWDEIRHTRQLFSRSSWRLTLAAALGALIVLVPLLGYNAARFGSLLDFGSDYNLTAFDMTSQRPSKFLMAAALFVQLFQPIAISPRFPFVQTTDNALPLPCEPSLGGIFAIVPFTVLALGFWMMRRQLKAHRVWGLTVLCLALAAVALWFDTSIGGVNNRYYGDYAYLIALAAICVAACVEEALRPDGRRDDVTATCATAPARIFAATIAAMVLIGLFMVFAGFFAPGRYEALTYRDPVLYAYVRSWFTGLCM</sequence>
<feature type="transmembrane region" description="Helical" evidence="2">
    <location>
        <begin position="696"/>
        <end position="715"/>
    </location>
</feature>
<keyword evidence="2" id="KW-1133">Transmembrane helix</keyword>
<evidence type="ECO:0000313" key="3">
    <source>
        <dbReference type="EMBL" id="OZG51414.1"/>
    </source>
</evidence>
<evidence type="ECO:0000313" key="4">
    <source>
        <dbReference type="Proteomes" id="UP000216454"/>
    </source>
</evidence>
<keyword evidence="2" id="KW-0812">Transmembrane</keyword>
<dbReference type="GO" id="GO:0016740">
    <property type="term" value="F:transferase activity"/>
    <property type="evidence" value="ECO:0007669"/>
    <property type="project" value="UniProtKB-KW"/>
</dbReference>
<reference evidence="3 4" key="1">
    <citation type="journal article" date="2017" name="BMC Genomics">
        <title>Comparative genomic and phylogenomic analyses of the Bifidobacteriaceae family.</title>
        <authorList>
            <person name="Lugli G.A."/>
            <person name="Milani C."/>
            <person name="Turroni F."/>
            <person name="Duranti S."/>
            <person name="Mancabelli L."/>
            <person name="Mangifesta M."/>
            <person name="Ferrario C."/>
            <person name="Modesto M."/>
            <person name="Mattarelli P."/>
            <person name="Jiri K."/>
            <person name="van Sinderen D."/>
            <person name="Ventura M."/>
        </authorList>
    </citation>
    <scope>NUCLEOTIDE SEQUENCE [LARGE SCALE GENOMIC DNA]</scope>
    <source>
        <strain evidence="3 4">DSM 24744</strain>
    </source>
</reference>
<feature type="transmembrane region" description="Helical" evidence="2">
    <location>
        <begin position="612"/>
        <end position="631"/>
    </location>
</feature>
<dbReference type="RefSeq" id="WP_094691383.1">
    <property type="nucleotide sequence ID" value="NZ_MWWQ01000008.1"/>
</dbReference>
<feature type="compositionally biased region" description="Polar residues" evidence="1">
    <location>
        <begin position="1"/>
        <end position="18"/>
    </location>
</feature>
<keyword evidence="2" id="KW-0472">Membrane</keyword>
<evidence type="ECO:0000256" key="2">
    <source>
        <dbReference type="SAM" id="Phobius"/>
    </source>
</evidence>